<protein>
    <recommendedName>
        <fullName evidence="5">Lipoprotein</fullName>
    </recommendedName>
</protein>
<dbReference type="PROSITE" id="PS51257">
    <property type="entry name" value="PROKAR_LIPOPROTEIN"/>
    <property type="match status" value="1"/>
</dbReference>
<evidence type="ECO:0000313" key="3">
    <source>
        <dbReference type="EMBL" id="HCO27348.1"/>
    </source>
</evidence>
<feature type="region of interest" description="Disordered" evidence="1">
    <location>
        <begin position="23"/>
        <end position="60"/>
    </location>
</feature>
<name>A0A3D3RGZ9_9PLAN</name>
<gene>
    <name evidence="3" type="ORF">DIT97_31720</name>
</gene>
<feature type="signal peptide" evidence="2">
    <location>
        <begin position="1"/>
        <end position="21"/>
    </location>
</feature>
<dbReference type="AlphaFoldDB" id="A0A3D3RGZ9"/>
<keyword evidence="2" id="KW-0732">Signal</keyword>
<accession>A0A3D3RGZ9</accession>
<feature type="chain" id="PRO_5017778208" description="Lipoprotein" evidence="2">
    <location>
        <begin position="22"/>
        <end position="166"/>
    </location>
</feature>
<evidence type="ECO:0000313" key="4">
    <source>
        <dbReference type="Proteomes" id="UP000263642"/>
    </source>
</evidence>
<evidence type="ECO:0000256" key="1">
    <source>
        <dbReference type="SAM" id="MobiDB-lite"/>
    </source>
</evidence>
<dbReference type="Proteomes" id="UP000263642">
    <property type="component" value="Unassembled WGS sequence"/>
</dbReference>
<proteinExistence type="predicted"/>
<sequence length="166" mass="17576">MMYTKSLGLLLAALLVTGCSDKGTTDAPKTETAQQAEKQNEATSTEEHAPHGSGPNGGGVFDLGKYHAEFTVDHPKHECMILFIGNDEKTPVAVTAKNLTLTTKETKTEEGKVVPPMTVKLVPQDETDGKATKFVGTDPGIGNVADFEGTVLGEVDGKPSQGEFKE</sequence>
<evidence type="ECO:0000256" key="2">
    <source>
        <dbReference type="SAM" id="SignalP"/>
    </source>
</evidence>
<feature type="compositionally biased region" description="Polar residues" evidence="1">
    <location>
        <begin position="31"/>
        <end position="43"/>
    </location>
</feature>
<organism evidence="3 4">
    <name type="scientific">Gimesia maris</name>
    <dbReference type="NCBI Taxonomy" id="122"/>
    <lineage>
        <taxon>Bacteria</taxon>
        <taxon>Pseudomonadati</taxon>
        <taxon>Planctomycetota</taxon>
        <taxon>Planctomycetia</taxon>
        <taxon>Planctomycetales</taxon>
        <taxon>Planctomycetaceae</taxon>
        <taxon>Gimesia</taxon>
    </lineage>
</organism>
<evidence type="ECO:0008006" key="5">
    <source>
        <dbReference type="Google" id="ProtNLM"/>
    </source>
</evidence>
<dbReference type="EMBL" id="DQAY01000196">
    <property type="protein sequence ID" value="HCO27348.1"/>
    <property type="molecule type" value="Genomic_DNA"/>
</dbReference>
<reference evidence="3 4" key="1">
    <citation type="journal article" date="2018" name="Nat. Biotechnol.">
        <title>A standardized bacterial taxonomy based on genome phylogeny substantially revises the tree of life.</title>
        <authorList>
            <person name="Parks D.H."/>
            <person name="Chuvochina M."/>
            <person name="Waite D.W."/>
            <person name="Rinke C."/>
            <person name="Skarshewski A."/>
            <person name="Chaumeil P.A."/>
            <person name="Hugenholtz P."/>
        </authorList>
    </citation>
    <scope>NUCLEOTIDE SEQUENCE [LARGE SCALE GENOMIC DNA]</scope>
    <source>
        <strain evidence="3">UBA9375</strain>
    </source>
</reference>
<comment type="caution">
    <text evidence="3">The sequence shown here is derived from an EMBL/GenBank/DDBJ whole genome shotgun (WGS) entry which is preliminary data.</text>
</comment>